<keyword evidence="3" id="KW-1185">Reference proteome</keyword>
<name>A0ABP0PCB6_9DINO</name>
<feature type="region of interest" description="Disordered" evidence="1">
    <location>
        <begin position="58"/>
        <end position="90"/>
    </location>
</feature>
<evidence type="ECO:0000313" key="3">
    <source>
        <dbReference type="Proteomes" id="UP001642464"/>
    </source>
</evidence>
<reference evidence="2 3" key="1">
    <citation type="submission" date="2024-02" db="EMBL/GenBank/DDBJ databases">
        <authorList>
            <person name="Chen Y."/>
            <person name="Shah S."/>
            <person name="Dougan E. K."/>
            <person name="Thang M."/>
            <person name="Chan C."/>
        </authorList>
    </citation>
    <scope>NUCLEOTIDE SEQUENCE [LARGE SCALE GENOMIC DNA]</scope>
</reference>
<evidence type="ECO:0000256" key="1">
    <source>
        <dbReference type="SAM" id="MobiDB-lite"/>
    </source>
</evidence>
<organism evidence="2 3">
    <name type="scientific">Durusdinium trenchii</name>
    <dbReference type="NCBI Taxonomy" id="1381693"/>
    <lineage>
        <taxon>Eukaryota</taxon>
        <taxon>Sar</taxon>
        <taxon>Alveolata</taxon>
        <taxon>Dinophyceae</taxon>
        <taxon>Suessiales</taxon>
        <taxon>Symbiodiniaceae</taxon>
        <taxon>Durusdinium</taxon>
    </lineage>
</organism>
<evidence type="ECO:0000313" key="2">
    <source>
        <dbReference type="EMBL" id="CAK9073248.1"/>
    </source>
</evidence>
<proteinExistence type="predicted"/>
<gene>
    <name evidence="2" type="ORF">SCF082_LOCUS35908</name>
</gene>
<dbReference type="EMBL" id="CAXAMM010034692">
    <property type="protein sequence ID" value="CAK9073248.1"/>
    <property type="molecule type" value="Genomic_DNA"/>
</dbReference>
<comment type="caution">
    <text evidence="2">The sequence shown here is derived from an EMBL/GenBank/DDBJ whole genome shotgun (WGS) entry which is preliminary data.</text>
</comment>
<dbReference type="Proteomes" id="UP001642464">
    <property type="component" value="Unassembled WGS sequence"/>
</dbReference>
<sequence length="222" mass="24337">AFGPSFLVSAPGAFPCQSRCLHRSNLFQAVAMAGHPRCGPEFWHEDRAAWRRIPEDIEVQETPRPPPPDDDATPSLPLEGHGQTEELTPADRMNLRSCLAATAGPYPPLRRRFPLRVVIQAAVQIWEVESPLLSEQGSPITRMANAARESTQDFLVRTAAAGSSFVSWGQGLLGSAAKAFDQHCRPMSSVRERKDKTLVDSLRNRGGIVMEPGDETRAVTTL</sequence>
<accession>A0ABP0PCB6</accession>
<feature type="non-terminal residue" evidence="2">
    <location>
        <position position="1"/>
    </location>
</feature>
<protein>
    <submittedName>
        <fullName evidence="2">Uncharacterized protein</fullName>
    </submittedName>
</protein>